<keyword evidence="5 7" id="KW-0472">Membrane</keyword>
<dbReference type="Pfam" id="PF00153">
    <property type="entry name" value="Mito_carr"/>
    <property type="match status" value="1"/>
</dbReference>
<evidence type="ECO:0000256" key="7">
    <source>
        <dbReference type="PROSITE-ProRule" id="PRU00282"/>
    </source>
</evidence>
<dbReference type="Proteomes" id="UP000289738">
    <property type="component" value="Chromosome A07"/>
</dbReference>
<dbReference type="GO" id="GO:0005840">
    <property type="term" value="C:ribosome"/>
    <property type="evidence" value="ECO:0007669"/>
    <property type="project" value="UniProtKB-KW"/>
</dbReference>
<sequence length="276" mass="30764">MGDGKVNLLDDLFSSKPSDSKDWTMILISAFCLVLLSVKDGKFVEVYVVLQECLEMRKRYVFKEAVAPWDKEVISDPSTPKPNPQPFFYALEGKYDHYFEMQDGVIHLTPVLHLGAGACAGIIAMSATYLMDMVRGRITVQTEKSPYQYRGMFHALTTVLREEGPHALYKGSIVGLNFAVYESLKDWLVKSNPFCLVQDSKLSVTTRLACGAAPGTVLHTISHIVNMVSQPGKSEAVKHFGPGPGVPHSHTKPYVRSKGRKFERARRRKNNKGLSV</sequence>
<keyword evidence="4" id="KW-0689">Ribosomal protein</keyword>
<organism evidence="11 12">
    <name type="scientific">Arachis hypogaea</name>
    <name type="common">Peanut</name>
    <dbReference type="NCBI Taxonomy" id="3818"/>
    <lineage>
        <taxon>Eukaryota</taxon>
        <taxon>Viridiplantae</taxon>
        <taxon>Streptophyta</taxon>
        <taxon>Embryophyta</taxon>
        <taxon>Tracheophyta</taxon>
        <taxon>Spermatophyta</taxon>
        <taxon>Magnoliopsida</taxon>
        <taxon>eudicotyledons</taxon>
        <taxon>Gunneridae</taxon>
        <taxon>Pentapetalae</taxon>
        <taxon>rosids</taxon>
        <taxon>fabids</taxon>
        <taxon>Fabales</taxon>
        <taxon>Fabaceae</taxon>
        <taxon>Papilionoideae</taxon>
        <taxon>50 kb inversion clade</taxon>
        <taxon>dalbergioids sensu lato</taxon>
        <taxon>Dalbergieae</taxon>
        <taxon>Pterocarpus clade</taxon>
        <taxon>Arachis</taxon>
    </lineage>
</organism>
<evidence type="ECO:0000259" key="10">
    <source>
        <dbReference type="Pfam" id="PF17135"/>
    </source>
</evidence>
<dbReference type="STRING" id="3818.A0A445CDL6"/>
<dbReference type="Pfam" id="PF17135">
    <property type="entry name" value="Ribosomal_L18"/>
    <property type="match status" value="1"/>
</dbReference>
<feature type="domain" description="Large ribosomal subunit protein uL15/eL18" evidence="10">
    <location>
        <begin position="233"/>
        <end position="273"/>
    </location>
</feature>
<dbReference type="SUPFAM" id="SSF103506">
    <property type="entry name" value="Mitochondrial carrier"/>
    <property type="match status" value="1"/>
</dbReference>
<evidence type="ECO:0000256" key="5">
    <source>
        <dbReference type="ARBA" id="ARBA00023136"/>
    </source>
</evidence>
<keyword evidence="8" id="KW-0813">Transport</keyword>
<comment type="similarity">
    <text evidence="8">Belongs to the mitochondrial carrier (TC 2.A.29) family.</text>
</comment>
<comment type="subcellular location">
    <subcellularLocation>
        <location evidence="1">Membrane</location>
        <topology evidence="1">Multi-pass membrane protein</topology>
    </subcellularLocation>
</comment>
<evidence type="ECO:0000256" key="4">
    <source>
        <dbReference type="ARBA" id="ARBA00022980"/>
    </source>
</evidence>
<dbReference type="InterPro" id="IPR018108">
    <property type="entry name" value="MCP_transmembrane"/>
</dbReference>
<proteinExistence type="inferred from homology"/>
<gene>
    <name evidence="11" type="ORF">Ahy_A07g035256</name>
</gene>
<dbReference type="Gene3D" id="3.100.10.10">
    <property type="match status" value="1"/>
</dbReference>
<keyword evidence="2 7" id="KW-0812">Transmembrane</keyword>
<evidence type="ECO:0000313" key="11">
    <source>
        <dbReference type="EMBL" id="RYR48999.1"/>
    </source>
</evidence>
<evidence type="ECO:0000256" key="1">
    <source>
        <dbReference type="ARBA" id="ARBA00004141"/>
    </source>
</evidence>
<evidence type="ECO:0000256" key="6">
    <source>
        <dbReference type="ARBA" id="ARBA00023274"/>
    </source>
</evidence>
<protein>
    <recommendedName>
        <fullName evidence="10">Large ribosomal subunit protein uL15/eL18 domain-containing protein</fullName>
    </recommendedName>
</protein>
<keyword evidence="12" id="KW-1185">Reference proteome</keyword>
<dbReference type="AlphaFoldDB" id="A0A445CDL6"/>
<dbReference type="PANTHER" id="PTHR24089">
    <property type="entry name" value="SOLUTE CARRIER FAMILY 25"/>
    <property type="match status" value="1"/>
</dbReference>
<dbReference type="PROSITE" id="PS50920">
    <property type="entry name" value="SOLCAR"/>
    <property type="match status" value="1"/>
</dbReference>
<evidence type="ECO:0000256" key="9">
    <source>
        <dbReference type="SAM" id="MobiDB-lite"/>
    </source>
</evidence>
<accession>A0A445CDL6</accession>
<dbReference type="GO" id="GO:1990904">
    <property type="term" value="C:ribonucleoprotein complex"/>
    <property type="evidence" value="ECO:0007669"/>
    <property type="project" value="UniProtKB-KW"/>
</dbReference>
<evidence type="ECO:0000256" key="3">
    <source>
        <dbReference type="ARBA" id="ARBA00022737"/>
    </source>
</evidence>
<name>A0A445CDL6_ARAHY</name>
<evidence type="ECO:0000256" key="2">
    <source>
        <dbReference type="ARBA" id="ARBA00022692"/>
    </source>
</evidence>
<comment type="caution">
    <text evidence="11">The sequence shown here is derived from an EMBL/GenBank/DDBJ whole genome shotgun (WGS) entry which is preliminary data.</text>
</comment>
<feature type="compositionally biased region" description="Basic residues" evidence="9">
    <location>
        <begin position="249"/>
        <end position="276"/>
    </location>
</feature>
<dbReference type="EMBL" id="SDMP01000007">
    <property type="protein sequence ID" value="RYR48999.1"/>
    <property type="molecule type" value="Genomic_DNA"/>
</dbReference>
<keyword evidence="3" id="KW-0677">Repeat</keyword>
<dbReference type="Gene3D" id="3.20.20.140">
    <property type="entry name" value="Metal-dependent hydrolases"/>
    <property type="match status" value="1"/>
</dbReference>
<reference evidence="11 12" key="1">
    <citation type="submission" date="2019-01" db="EMBL/GenBank/DDBJ databases">
        <title>Sequencing of cultivated peanut Arachis hypogaea provides insights into genome evolution and oil improvement.</title>
        <authorList>
            <person name="Chen X."/>
        </authorList>
    </citation>
    <scope>NUCLEOTIDE SEQUENCE [LARGE SCALE GENOMIC DNA]</scope>
    <source>
        <strain evidence="12">cv. Fuhuasheng</strain>
        <tissue evidence="11">Leaves</tissue>
    </source>
</reference>
<keyword evidence="6" id="KW-0687">Ribonucleoprotein</keyword>
<dbReference type="InterPro" id="IPR023395">
    <property type="entry name" value="MCP_dom_sf"/>
</dbReference>
<evidence type="ECO:0000313" key="12">
    <source>
        <dbReference type="Proteomes" id="UP000289738"/>
    </source>
</evidence>
<feature type="repeat" description="Solcar" evidence="7">
    <location>
        <begin position="108"/>
        <end position="196"/>
    </location>
</feature>
<feature type="region of interest" description="Disordered" evidence="9">
    <location>
        <begin position="239"/>
        <end position="276"/>
    </location>
</feature>
<dbReference type="GO" id="GO:0016020">
    <property type="term" value="C:membrane"/>
    <property type="evidence" value="ECO:0007669"/>
    <property type="project" value="UniProtKB-SubCell"/>
</dbReference>
<dbReference type="InterPro" id="IPR021131">
    <property type="entry name" value="Ribosomal_uL15/eL18"/>
</dbReference>
<evidence type="ECO:0000256" key="8">
    <source>
        <dbReference type="RuleBase" id="RU000488"/>
    </source>
</evidence>